<evidence type="ECO:0000313" key="2">
    <source>
        <dbReference type="EMBL" id="RCI06397.1"/>
    </source>
</evidence>
<feature type="chain" id="PRO_5016663146" evidence="1">
    <location>
        <begin position="18"/>
        <end position="81"/>
    </location>
</feature>
<comment type="caution">
    <text evidence="2">The sequence shown here is derived from an EMBL/GenBank/DDBJ whole genome shotgun (WGS) entry which is preliminary data.</text>
</comment>
<dbReference type="AlphaFoldDB" id="A0A367KW63"/>
<evidence type="ECO:0000313" key="3">
    <source>
        <dbReference type="Proteomes" id="UP000253551"/>
    </source>
</evidence>
<keyword evidence="3" id="KW-1185">Reference proteome</keyword>
<proteinExistence type="predicted"/>
<gene>
    <name evidence="2" type="ORF">CU098_013718</name>
</gene>
<organism evidence="2 3">
    <name type="scientific">Rhizopus stolonifer</name>
    <name type="common">Rhizopus nigricans</name>
    <dbReference type="NCBI Taxonomy" id="4846"/>
    <lineage>
        <taxon>Eukaryota</taxon>
        <taxon>Fungi</taxon>
        <taxon>Fungi incertae sedis</taxon>
        <taxon>Mucoromycota</taxon>
        <taxon>Mucoromycotina</taxon>
        <taxon>Mucoromycetes</taxon>
        <taxon>Mucorales</taxon>
        <taxon>Mucorineae</taxon>
        <taxon>Rhizopodaceae</taxon>
        <taxon>Rhizopus</taxon>
    </lineage>
</organism>
<evidence type="ECO:0000256" key="1">
    <source>
        <dbReference type="SAM" id="SignalP"/>
    </source>
</evidence>
<dbReference type="Proteomes" id="UP000253551">
    <property type="component" value="Unassembled WGS sequence"/>
</dbReference>
<feature type="signal peptide" evidence="1">
    <location>
        <begin position="1"/>
        <end position="17"/>
    </location>
</feature>
<reference evidence="2 3" key="1">
    <citation type="journal article" date="2018" name="G3 (Bethesda)">
        <title>Phylogenetic and Phylogenomic Definition of Rhizopus Species.</title>
        <authorList>
            <person name="Gryganskyi A.P."/>
            <person name="Golan J."/>
            <person name="Dolatabadi S."/>
            <person name="Mondo S."/>
            <person name="Robb S."/>
            <person name="Idnurm A."/>
            <person name="Muszewska A."/>
            <person name="Steczkiewicz K."/>
            <person name="Masonjones S."/>
            <person name="Liao H.L."/>
            <person name="Gajdeczka M.T."/>
            <person name="Anike F."/>
            <person name="Vuek A."/>
            <person name="Anishchenko I.M."/>
            <person name="Voigt K."/>
            <person name="de Hoog G.S."/>
            <person name="Smith M.E."/>
            <person name="Heitman J."/>
            <person name="Vilgalys R."/>
            <person name="Stajich J.E."/>
        </authorList>
    </citation>
    <scope>NUCLEOTIDE SEQUENCE [LARGE SCALE GENOMIC DNA]</scope>
    <source>
        <strain evidence="2 3">LSU 92-RS-03</strain>
    </source>
</reference>
<keyword evidence="1" id="KW-0732">Signal</keyword>
<name>A0A367KW63_RHIST</name>
<dbReference type="EMBL" id="PJQM01000163">
    <property type="protein sequence ID" value="RCI06397.1"/>
    <property type="molecule type" value="Genomic_DNA"/>
</dbReference>
<protein>
    <submittedName>
        <fullName evidence="2">Uncharacterized protein</fullName>
    </submittedName>
</protein>
<sequence>MCPVLFCFALFASAVVSVSLNNSIGGNTGFPTKMVAQDYVVDTSRSFVFNAGGPFKSLGNTGLVSNMLGGATGASPSDEHN</sequence>
<accession>A0A367KW63</accession>